<evidence type="ECO:0000313" key="13">
    <source>
        <dbReference type="Proteomes" id="UP000625711"/>
    </source>
</evidence>
<dbReference type="InterPro" id="IPR003961">
    <property type="entry name" value="FN3_dom"/>
</dbReference>
<proteinExistence type="predicted"/>
<dbReference type="PROSITE" id="PS50853">
    <property type="entry name" value="FN3"/>
    <property type="match status" value="1"/>
</dbReference>
<dbReference type="InterPro" id="IPR051622">
    <property type="entry name" value="R-tyr_protein_phosphatases"/>
</dbReference>
<dbReference type="InterPro" id="IPR057598">
    <property type="entry name" value="Fn3_PTPRU"/>
</dbReference>
<dbReference type="InterPro" id="IPR001245">
    <property type="entry name" value="Ser-Thr/Tyr_kinase_cat_dom"/>
</dbReference>
<dbReference type="Gene3D" id="3.30.200.20">
    <property type="entry name" value="Phosphorylase Kinase, domain 1"/>
    <property type="match status" value="1"/>
</dbReference>
<dbReference type="CDD" id="cd00063">
    <property type="entry name" value="FN3"/>
    <property type="match status" value="1"/>
</dbReference>
<dbReference type="AlphaFoldDB" id="A0A834I9B6"/>
<evidence type="ECO:0000256" key="10">
    <source>
        <dbReference type="SAM" id="SignalP"/>
    </source>
</evidence>
<accession>A0A834I9B6</accession>
<comment type="caution">
    <text evidence="12">The sequence shown here is derived from an EMBL/GenBank/DDBJ whole genome shotgun (WGS) entry which is preliminary data.</text>
</comment>
<dbReference type="SUPFAM" id="SSF49265">
    <property type="entry name" value="Fibronectin type III"/>
    <property type="match status" value="1"/>
</dbReference>
<dbReference type="Pfam" id="PF23144">
    <property type="entry name" value="Fn3_PTPRU"/>
    <property type="match status" value="1"/>
</dbReference>
<keyword evidence="3 10" id="KW-0732">Signal</keyword>
<keyword evidence="8" id="KW-0325">Glycoprotein</keyword>
<dbReference type="GO" id="GO:0004672">
    <property type="term" value="F:protein kinase activity"/>
    <property type="evidence" value="ECO:0007669"/>
    <property type="project" value="InterPro"/>
</dbReference>
<dbReference type="PANTHER" id="PTHR24051:SF9">
    <property type="entry name" value="FIBRONECTIN TYPE-III DOMAIN-CONTAINING PROTEIN"/>
    <property type="match status" value="1"/>
</dbReference>
<dbReference type="EMBL" id="JAACXV010014220">
    <property type="protein sequence ID" value="KAF7269547.1"/>
    <property type="molecule type" value="Genomic_DNA"/>
</dbReference>
<feature type="signal peptide" evidence="10">
    <location>
        <begin position="1"/>
        <end position="17"/>
    </location>
</feature>
<dbReference type="Pfam" id="PF07714">
    <property type="entry name" value="PK_Tyr_Ser-Thr"/>
    <property type="match status" value="1"/>
</dbReference>
<evidence type="ECO:0000256" key="6">
    <source>
        <dbReference type="ARBA" id="ARBA00023136"/>
    </source>
</evidence>
<dbReference type="InterPro" id="IPR011009">
    <property type="entry name" value="Kinase-like_dom_sf"/>
</dbReference>
<feature type="domain" description="Fibronectin type-III" evidence="11">
    <location>
        <begin position="108"/>
        <end position="206"/>
    </location>
</feature>
<keyword evidence="2 9" id="KW-0812">Transmembrane</keyword>
<evidence type="ECO:0000256" key="8">
    <source>
        <dbReference type="ARBA" id="ARBA00023180"/>
    </source>
</evidence>
<dbReference type="Pfam" id="PF00041">
    <property type="entry name" value="fn3"/>
    <property type="match status" value="1"/>
</dbReference>
<reference evidence="12" key="1">
    <citation type="submission" date="2020-08" db="EMBL/GenBank/DDBJ databases">
        <title>Genome sequencing and assembly of the red palm weevil Rhynchophorus ferrugineus.</title>
        <authorList>
            <person name="Dias G.B."/>
            <person name="Bergman C.M."/>
            <person name="Manee M."/>
        </authorList>
    </citation>
    <scope>NUCLEOTIDE SEQUENCE</scope>
    <source>
        <strain evidence="12">AA-2017</strain>
        <tissue evidence="12">Whole larva</tissue>
    </source>
</reference>
<dbReference type="SUPFAM" id="SSF56112">
    <property type="entry name" value="Protein kinase-like (PK-like)"/>
    <property type="match status" value="1"/>
</dbReference>
<evidence type="ECO:0000256" key="2">
    <source>
        <dbReference type="ARBA" id="ARBA00022692"/>
    </source>
</evidence>
<feature type="chain" id="PRO_5032572335" description="Fibronectin type-III domain-containing protein" evidence="10">
    <location>
        <begin position="18"/>
        <end position="516"/>
    </location>
</feature>
<evidence type="ECO:0000256" key="5">
    <source>
        <dbReference type="ARBA" id="ARBA00022989"/>
    </source>
</evidence>
<keyword evidence="13" id="KW-1185">Reference proteome</keyword>
<keyword evidence="4" id="KW-0677">Repeat</keyword>
<evidence type="ECO:0000313" key="12">
    <source>
        <dbReference type="EMBL" id="KAF7269547.1"/>
    </source>
</evidence>
<evidence type="ECO:0000256" key="9">
    <source>
        <dbReference type="SAM" id="Phobius"/>
    </source>
</evidence>
<keyword evidence="7" id="KW-1015">Disulfide bond</keyword>
<feature type="transmembrane region" description="Helical" evidence="9">
    <location>
        <begin position="352"/>
        <end position="377"/>
    </location>
</feature>
<dbReference type="Gene3D" id="2.60.40.10">
    <property type="entry name" value="Immunoglobulins"/>
    <property type="match status" value="1"/>
</dbReference>
<organism evidence="12 13">
    <name type="scientific">Rhynchophorus ferrugineus</name>
    <name type="common">Red palm weevil</name>
    <name type="synonym">Curculio ferrugineus</name>
    <dbReference type="NCBI Taxonomy" id="354439"/>
    <lineage>
        <taxon>Eukaryota</taxon>
        <taxon>Metazoa</taxon>
        <taxon>Ecdysozoa</taxon>
        <taxon>Arthropoda</taxon>
        <taxon>Hexapoda</taxon>
        <taxon>Insecta</taxon>
        <taxon>Pterygota</taxon>
        <taxon>Neoptera</taxon>
        <taxon>Endopterygota</taxon>
        <taxon>Coleoptera</taxon>
        <taxon>Polyphaga</taxon>
        <taxon>Cucujiformia</taxon>
        <taxon>Curculionidae</taxon>
        <taxon>Dryophthorinae</taxon>
        <taxon>Rhynchophorus</taxon>
    </lineage>
</organism>
<evidence type="ECO:0000256" key="3">
    <source>
        <dbReference type="ARBA" id="ARBA00022729"/>
    </source>
</evidence>
<evidence type="ECO:0000259" key="11">
    <source>
        <dbReference type="PROSITE" id="PS50853"/>
    </source>
</evidence>
<name>A0A834I9B6_RHYFE</name>
<dbReference type="InterPro" id="IPR013783">
    <property type="entry name" value="Ig-like_fold"/>
</dbReference>
<comment type="subcellular location">
    <subcellularLocation>
        <location evidence="1">Membrane</location>
        <topology evidence="1">Single-pass type I membrane protein</topology>
    </subcellularLocation>
</comment>
<dbReference type="PANTHER" id="PTHR24051">
    <property type="entry name" value="SUSHI DOMAIN-CONTAINING PROTEIN 1"/>
    <property type="match status" value="1"/>
</dbReference>
<keyword evidence="5 9" id="KW-1133">Transmembrane helix</keyword>
<protein>
    <recommendedName>
        <fullName evidence="11">Fibronectin type-III domain-containing protein</fullName>
    </recommendedName>
</protein>
<sequence>MKMLLFMVIFYFCNVNGFESDLIGCFKNMPKNSSVYLANIQGDDHCIKSCNGIYYRYFSFYKGHCACSNFLGEQVTNSTCDSYCLDNQCDGLTQITNVYPTGNLVPGPPRNLSIANITSSSCRVYWREPESYINIIGYVVRAVPTQTFSTYPSNTLEWTFGNSTFQNEISTLLSATRYNISVHSISNEGNGASVYQIITTKLADPDTLPQQPVILSSDGYKMKIKLASTTNNNGPVSAYRIIVVKSDDNQAFQKDSVLSYTEAQRNGLSYYVAAEIKPEDINKEFTVGDGKRYGPFYNARLDPKTNYNILLGLVSYYNGETKIVYSQASGYHNGISILNVYDDSDQGDSPGVIIGLSIAIGLLTFMFITGIVGFLILKSRIVNRRQRLSENQELTLQGPMIEVENNGYIHEEDHIPVNHYRNLKQKVRTLSSNQLKIEPTNLLGVGKFGKVNSGTLHENDTLTTVTCYSIYDKKMNQDTKKSMLQELDLLIKTGKNENILNLIGTSETREMEVEIT</sequence>
<evidence type="ECO:0000256" key="1">
    <source>
        <dbReference type="ARBA" id="ARBA00004479"/>
    </source>
</evidence>
<keyword evidence="6 9" id="KW-0472">Membrane</keyword>
<gene>
    <name evidence="12" type="ORF">GWI33_017438</name>
</gene>
<evidence type="ECO:0000256" key="4">
    <source>
        <dbReference type="ARBA" id="ARBA00022737"/>
    </source>
</evidence>
<dbReference type="OrthoDB" id="9943809at2759"/>
<dbReference type="GO" id="GO:0016020">
    <property type="term" value="C:membrane"/>
    <property type="evidence" value="ECO:0007669"/>
    <property type="project" value="UniProtKB-SubCell"/>
</dbReference>
<dbReference type="InterPro" id="IPR036116">
    <property type="entry name" value="FN3_sf"/>
</dbReference>
<dbReference type="SMART" id="SM00060">
    <property type="entry name" value="FN3"/>
    <property type="match status" value="1"/>
</dbReference>
<dbReference type="Proteomes" id="UP000625711">
    <property type="component" value="Unassembled WGS sequence"/>
</dbReference>
<evidence type="ECO:0000256" key="7">
    <source>
        <dbReference type="ARBA" id="ARBA00023157"/>
    </source>
</evidence>